<evidence type="ECO:0000313" key="2">
    <source>
        <dbReference type="Proteomes" id="UP000595437"/>
    </source>
</evidence>
<dbReference type="EMBL" id="CP045899">
    <property type="protein sequence ID" value="QQP41076.1"/>
    <property type="molecule type" value="Genomic_DNA"/>
</dbReference>
<reference evidence="2" key="1">
    <citation type="submission" date="2021-01" db="EMBL/GenBank/DDBJ databases">
        <title>Caligus Genome Assembly.</title>
        <authorList>
            <person name="Gallardo-Escarate C."/>
        </authorList>
    </citation>
    <scope>NUCLEOTIDE SEQUENCE [LARGE SCALE GENOMIC DNA]</scope>
</reference>
<keyword evidence="2" id="KW-1185">Reference proteome</keyword>
<dbReference type="Proteomes" id="UP000595437">
    <property type="component" value="Chromosome 10"/>
</dbReference>
<sequence>MKHEPVIRSARKFPQKGTFLRIREGQAPMERQPAIPRRLNAIPETMNHLGMLLIRFSWSA</sequence>
<name>A0A7T8H0U8_CALRO</name>
<evidence type="ECO:0000313" key="1">
    <source>
        <dbReference type="EMBL" id="QQP41076.1"/>
    </source>
</evidence>
<organism evidence="1 2">
    <name type="scientific">Caligus rogercresseyi</name>
    <name type="common">Sea louse</name>
    <dbReference type="NCBI Taxonomy" id="217165"/>
    <lineage>
        <taxon>Eukaryota</taxon>
        <taxon>Metazoa</taxon>
        <taxon>Ecdysozoa</taxon>
        <taxon>Arthropoda</taxon>
        <taxon>Crustacea</taxon>
        <taxon>Multicrustacea</taxon>
        <taxon>Hexanauplia</taxon>
        <taxon>Copepoda</taxon>
        <taxon>Siphonostomatoida</taxon>
        <taxon>Caligidae</taxon>
        <taxon>Caligus</taxon>
    </lineage>
</organism>
<accession>A0A7T8H0U8</accession>
<gene>
    <name evidence="1" type="ORF">FKW44_015328</name>
</gene>
<proteinExistence type="predicted"/>
<protein>
    <submittedName>
        <fullName evidence="1">Uncharacterized protein</fullName>
    </submittedName>
</protein>
<dbReference type="AlphaFoldDB" id="A0A7T8H0U8"/>